<gene>
    <name evidence="2" type="ORF">E7512_08425</name>
    <name evidence="3" type="ORF">E7512_13685</name>
</gene>
<evidence type="ECO:0000313" key="3">
    <source>
        <dbReference type="EMBL" id="MBE6834603.1"/>
    </source>
</evidence>
<dbReference type="EMBL" id="SVNY01000009">
    <property type="protein sequence ID" value="MBE6834603.1"/>
    <property type="molecule type" value="Genomic_DNA"/>
</dbReference>
<dbReference type="Pfam" id="PF00501">
    <property type="entry name" value="AMP-binding"/>
    <property type="match status" value="1"/>
</dbReference>
<accession>A0A928KV32</accession>
<dbReference type="EMBL" id="SVNY01000004">
    <property type="protein sequence ID" value="MBE6833588.1"/>
    <property type="molecule type" value="Genomic_DNA"/>
</dbReference>
<evidence type="ECO:0000259" key="1">
    <source>
        <dbReference type="Pfam" id="PF00501"/>
    </source>
</evidence>
<dbReference type="AlphaFoldDB" id="A0A928KV32"/>
<dbReference type="InterPro" id="IPR000873">
    <property type="entry name" value="AMP-dep_synth/lig_dom"/>
</dbReference>
<dbReference type="PANTHER" id="PTHR43767">
    <property type="entry name" value="LONG-CHAIN-FATTY-ACID--COA LIGASE"/>
    <property type="match status" value="1"/>
</dbReference>
<evidence type="ECO:0000313" key="4">
    <source>
        <dbReference type="Proteomes" id="UP000754750"/>
    </source>
</evidence>
<name>A0A928KV32_9FIRM</name>
<dbReference type="PANTHER" id="PTHR43767:SF1">
    <property type="entry name" value="NONRIBOSOMAL PEPTIDE SYNTHASE PES1 (EUROFUNG)-RELATED"/>
    <property type="match status" value="1"/>
</dbReference>
<feature type="domain" description="AMP-dependent synthetase/ligase" evidence="1">
    <location>
        <begin position="6"/>
        <end position="343"/>
    </location>
</feature>
<dbReference type="GO" id="GO:0016874">
    <property type="term" value="F:ligase activity"/>
    <property type="evidence" value="ECO:0007669"/>
    <property type="project" value="UniProtKB-KW"/>
</dbReference>
<comment type="caution">
    <text evidence="3">The sequence shown here is derived from an EMBL/GenBank/DDBJ whole genome shotgun (WGS) entry which is preliminary data.</text>
</comment>
<dbReference type="PROSITE" id="PS00455">
    <property type="entry name" value="AMP_BINDING"/>
    <property type="match status" value="1"/>
</dbReference>
<dbReference type="InterPro" id="IPR020845">
    <property type="entry name" value="AMP-binding_CS"/>
</dbReference>
<keyword evidence="3" id="KW-0436">Ligase</keyword>
<proteinExistence type="predicted"/>
<dbReference type="InterPro" id="IPR050237">
    <property type="entry name" value="ATP-dep_AMP-bd_enzyme"/>
</dbReference>
<dbReference type="SUPFAM" id="SSF56801">
    <property type="entry name" value="Acetyl-CoA synthetase-like"/>
    <property type="match status" value="1"/>
</dbReference>
<protein>
    <submittedName>
        <fullName evidence="3">Long-chain fatty acid--CoA ligase</fullName>
    </submittedName>
</protein>
<organism evidence="3 4">
    <name type="scientific">Faecalispora sporosphaeroides</name>
    <dbReference type="NCBI Taxonomy" id="1549"/>
    <lineage>
        <taxon>Bacteria</taxon>
        <taxon>Bacillati</taxon>
        <taxon>Bacillota</taxon>
        <taxon>Clostridia</taxon>
        <taxon>Eubacteriales</taxon>
        <taxon>Oscillospiraceae</taxon>
        <taxon>Faecalispora</taxon>
    </lineage>
</organism>
<dbReference type="Proteomes" id="UP000754750">
    <property type="component" value="Unassembled WGS sequence"/>
</dbReference>
<dbReference type="RefSeq" id="WP_020072389.1">
    <property type="nucleotide sequence ID" value="NZ_SVNY01000004.1"/>
</dbReference>
<sequence>MFFSLEQHPPEHPALVEPNGAALTYSQLAAAVNRVAQWPVRRTLIFCLTSSTIGFTAGYVGFLSTQAVPLLLDSELTPELLSRLITLYRPSFLWVPQKKSGAFSQYTPVQTLYDYTLLQTDCTDCPQLHPELSLLLTTSGSTGSPKLVRQSARNLLSNAEAIAQYLELNSTSERPILTLPLHYTFGLSILHSHLLTGGTVLLSEYSVIQQEFWDYFEREKATSISGVPMTYTLLERAGFFERELPSLRYFTQAGGKLPHRMHRRCAEFARERGLRFYAMYGQTEATARMSYLPYQMAEEKCGSIGIPIPGGAFRLVGESGETIAEPYREGELVYEGPNVALGYAQGPLDLARGDDFDGMLFTGDLAMRDTDGCYTVTGRKKRMVKLFGSRVSLDECERLLRERFGGADFACLGRDDHIDLFVAESPHCTAQDALSDLAGTLRFPAWAFAAHPVAEIPRNEAGKIQYPRLEELL</sequence>
<evidence type="ECO:0000313" key="2">
    <source>
        <dbReference type="EMBL" id="MBE6833588.1"/>
    </source>
</evidence>
<dbReference type="Gene3D" id="3.40.50.12780">
    <property type="entry name" value="N-terminal domain of ligase-like"/>
    <property type="match status" value="1"/>
</dbReference>
<dbReference type="InterPro" id="IPR042099">
    <property type="entry name" value="ANL_N_sf"/>
</dbReference>
<reference evidence="3" key="1">
    <citation type="submission" date="2019-04" db="EMBL/GenBank/DDBJ databases">
        <title>Evolution of Biomass-Degrading Anaerobic Consortia Revealed by Metagenomics.</title>
        <authorList>
            <person name="Peng X."/>
        </authorList>
    </citation>
    <scope>NUCLEOTIDE SEQUENCE</scope>
    <source>
        <strain evidence="3">SIG551</strain>
    </source>
</reference>